<dbReference type="RefSeq" id="WP_013578480.1">
    <property type="nucleotide sequence ID" value="NC_015064.1"/>
</dbReference>
<keyword evidence="4 10" id="KW-0808">Transferase</keyword>
<keyword evidence="2" id="KW-1003">Cell membrane</keyword>
<dbReference type="GO" id="GO:0016763">
    <property type="term" value="F:pentosyltransferase activity"/>
    <property type="evidence" value="ECO:0007669"/>
    <property type="project" value="TreeGrafter"/>
</dbReference>
<evidence type="ECO:0000313" key="11">
    <source>
        <dbReference type="Proteomes" id="UP000000343"/>
    </source>
</evidence>
<feature type="transmembrane region" description="Helical" evidence="8">
    <location>
        <begin position="471"/>
        <end position="493"/>
    </location>
</feature>
<accession>E8X491</accession>
<dbReference type="eggNOG" id="COG1807">
    <property type="taxonomic scope" value="Bacteria"/>
</dbReference>
<gene>
    <name evidence="10" type="ordered locus">AciX9_0060</name>
</gene>
<proteinExistence type="predicted"/>
<evidence type="ECO:0000259" key="9">
    <source>
        <dbReference type="Pfam" id="PF02366"/>
    </source>
</evidence>
<dbReference type="Proteomes" id="UP000000343">
    <property type="component" value="Chromosome"/>
</dbReference>
<evidence type="ECO:0000256" key="2">
    <source>
        <dbReference type="ARBA" id="ARBA00022475"/>
    </source>
</evidence>
<evidence type="ECO:0000256" key="8">
    <source>
        <dbReference type="SAM" id="Phobius"/>
    </source>
</evidence>
<reference evidence="11" key="1">
    <citation type="submission" date="2011-01" db="EMBL/GenBank/DDBJ databases">
        <title>Complete sequence of chromosome of Acidobacterium sp. MP5ACTX9.</title>
        <authorList>
            <consortium name="US DOE Joint Genome Institute"/>
            <person name="Lucas S."/>
            <person name="Copeland A."/>
            <person name="Lapidus A."/>
            <person name="Cheng J.-F."/>
            <person name="Goodwin L."/>
            <person name="Pitluck S."/>
            <person name="Teshima H."/>
            <person name="Detter J.C."/>
            <person name="Han C."/>
            <person name="Tapia R."/>
            <person name="Land M."/>
            <person name="Hauser L."/>
            <person name="Kyrpides N."/>
            <person name="Ivanova N."/>
            <person name="Ovchinnikova G."/>
            <person name="Pagani I."/>
            <person name="Rawat S.R."/>
            <person name="Mannisto M."/>
            <person name="Haggblom M.M."/>
            <person name="Woyke T."/>
        </authorList>
    </citation>
    <scope>NUCLEOTIDE SEQUENCE [LARGE SCALE GENOMIC DNA]</scope>
    <source>
        <strain evidence="11">MP5ACTX9</strain>
    </source>
</reference>
<dbReference type="PANTHER" id="PTHR33908">
    <property type="entry name" value="MANNOSYLTRANSFERASE YKCB-RELATED"/>
    <property type="match status" value="1"/>
</dbReference>
<keyword evidence="7 8" id="KW-0472">Membrane</keyword>
<dbReference type="KEGG" id="acm:AciX9_0060"/>
<evidence type="ECO:0000256" key="6">
    <source>
        <dbReference type="ARBA" id="ARBA00022989"/>
    </source>
</evidence>
<evidence type="ECO:0000313" key="10">
    <source>
        <dbReference type="EMBL" id="ADW67151.1"/>
    </source>
</evidence>
<feature type="transmembrane region" description="Helical" evidence="8">
    <location>
        <begin position="375"/>
        <end position="393"/>
    </location>
</feature>
<dbReference type="EMBL" id="CP002480">
    <property type="protein sequence ID" value="ADW67151.1"/>
    <property type="molecule type" value="Genomic_DNA"/>
</dbReference>
<evidence type="ECO:0000256" key="7">
    <source>
        <dbReference type="ARBA" id="ARBA00023136"/>
    </source>
</evidence>
<dbReference type="PANTHER" id="PTHR33908:SF3">
    <property type="entry name" value="UNDECAPRENYL PHOSPHATE-ALPHA-4-AMINO-4-DEOXY-L-ARABINOSE ARABINOSYL TRANSFERASE"/>
    <property type="match status" value="1"/>
</dbReference>
<feature type="transmembrane region" description="Helical" evidence="8">
    <location>
        <begin position="116"/>
        <end position="134"/>
    </location>
</feature>
<comment type="subcellular location">
    <subcellularLocation>
        <location evidence="1">Cell membrane</location>
        <topology evidence="1">Multi-pass membrane protein</topology>
    </subcellularLocation>
</comment>
<feature type="domain" description="ArnT-like N-terminal" evidence="9">
    <location>
        <begin position="45"/>
        <end position="245"/>
    </location>
</feature>
<dbReference type="HOGENOM" id="CLU_019200_0_0_0"/>
<dbReference type="InterPro" id="IPR050297">
    <property type="entry name" value="LipidA_mod_glycosyltrf_83"/>
</dbReference>
<feature type="transmembrane region" description="Helical" evidence="8">
    <location>
        <begin position="226"/>
        <end position="247"/>
    </location>
</feature>
<dbReference type="GO" id="GO:0006493">
    <property type="term" value="P:protein O-linked glycosylation"/>
    <property type="evidence" value="ECO:0007669"/>
    <property type="project" value="InterPro"/>
</dbReference>
<name>E8X491_GRATM</name>
<dbReference type="InterPro" id="IPR003342">
    <property type="entry name" value="ArnT-like_N"/>
</dbReference>
<feature type="transmembrane region" description="Helical" evidence="8">
    <location>
        <begin position="352"/>
        <end position="369"/>
    </location>
</feature>
<evidence type="ECO:0000256" key="3">
    <source>
        <dbReference type="ARBA" id="ARBA00022676"/>
    </source>
</evidence>
<evidence type="ECO:0000256" key="4">
    <source>
        <dbReference type="ARBA" id="ARBA00022679"/>
    </source>
</evidence>
<dbReference type="PaxDb" id="1198114-AciX9_0060"/>
<feature type="transmembrane region" description="Helical" evidence="8">
    <location>
        <begin position="195"/>
        <end position="214"/>
    </location>
</feature>
<keyword evidence="5 8" id="KW-0812">Transmembrane</keyword>
<evidence type="ECO:0000256" key="5">
    <source>
        <dbReference type="ARBA" id="ARBA00022692"/>
    </source>
</evidence>
<organism evidence="11">
    <name type="scientific">Granulicella tundricola (strain ATCC BAA-1859 / DSM 23138 / MP5ACTX9)</name>
    <dbReference type="NCBI Taxonomy" id="1198114"/>
    <lineage>
        <taxon>Bacteria</taxon>
        <taxon>Pseudomonadati</taxon>
        <taxon>Acidobacteriota</taxon>
        <taxon>Terriglobia</taxon>
        <taxon>Terriglobales</taxon>
        <taxon>Acidobacteriaceae</taxon>
        <taxon>Granulicella</taxon>
    </lineage>
</organism>
<feature type="transmembrane region" description="Helical" evidence="8">
    <location>
        <begin position="86"/>
        <end position="104"/>
    </location>
</feature>
<dbReference type="GO" id="GO:0009103">
    <property type="term" value="P:lipopolysaccharide biosynthetic process"/>
    <property type="evidence" value="ECO:0007669"/>
    <property type="project" value="UniProtKB-ARBA"/>
</dbReference>
<dbReference type="STRING" id="1198114.AciX9_0060"/>
<keyword evidence="3" id="KW-0328">Glycosyltransferase</keyword>
<sequence>MEAPAQLRRNRLILVALWFVFYGSFTLFTPPLLDDADSVHAEVAREMLLRHDWVTLYANGIRYLEKAPVFYWSEAVAMSLFGPTTAASRLPLAIAMLALVLISESFARRAFRTPRAGLYAGLITLSSFGMFIFSRINIPDIMVCLWLVIALYAFYLTEQPEHAGPEPSGPRSLSLGPCLLFAAACALNILTKGLIGIVFPVGIVLLYLLITRGLRGTLTRLRQLHPASSLAVFLLIAVPWHILIALANPTQGHPGGVAFLNGHWSVPLPTDGNVHGWTWFYFVNEQVLRYLNLRVPRDYDTVPLALFWGLCLIWLMPWSAFLFHAVARALPIRTAAFRQRLRTKTLTNQERTDLLLILWAAIPLLFFSLSTRQEYYVLPSLPPLILLIAAWLAQRFADSGRAKQHRASSLRSAGALALVGLCAAAVCLYLILHTKAPSQDTDLASLLQQNPGDYALSFGHFLDLNARAMGLFRLPLALTAISLGGGLTLAWYLRRPRYQTGFESTYVHAANLVIAASAFLFLFASWLGLRTFSPTLTSHQLAQAIAPQLHQQDLIVLHGEYEAGSTLGFYLHRNDLHILEGRSSNLWYGSFFPEAPKIFETRDSLAAKWPGPQRIFLWEDPHDPDRPILKLPQPIYVIANSGGKYILSNQPNHP</sequence>
<keyword evidence="6 8" id="KW-1133">Transmembrane helix</keyword>
<dbReference type="AlphaFoldDB" id="E8X491"/>
<feature type="transmembrane region" description="Helical" evidence="8">
    <location>
        <begin position="505"/>
        <end position="529"/>
    </location>
</feature>
<dbReference type="GO" id="GO:0000030">
    <property type="term" value="F:mannosyltransferase activity"/>
    <property type="evidence" value="ECO:0007669"/>
    <property type="project" value="InterPro"/>
</dbReference>
<dbReference type="Pfam" id="PF02366">
    <property type="entry name" value="PMT"/>
    <property type="match status" value="1"/>
</dbReference>
<dbReference type="GO" id="GO:0005886">
    <property type="term" value="C:plasma membrane"/>
    <property type="evidence" value="ECO:0007669"/>
    <property type="project" value="UniProtKB-SubCell"/>
</dbReference>
<feature type="transmembrane region" description="Helical" evidence="8">
    <location>
        <begin position="305"/>
        <end position="331"/>
    </location>
</feature>
<dbReference type="GO" id="GO:0010041">
    <property type="term" value="P:response to iron(III) ion"/>
    <property type="evidence" value="ECO:0007669"/>
    <property type="project" value="TreeGrafter"/>
</dbReference>
<evidence type="ECO:0000256" key="1">
    <source>
        <dbReference type="ARBA" id="ARBA00004651"/>
    </source>
</evidence>
<keyword evidence="11" id="KW-1185">Reference proteome</keyword>
<feature type="transmembrane region" description="Helical" evidence="8">
    <location>
        <begin position="413"/>
        <end position="432"/>
    </location>
</feature>
<protein>
    <submittedName>
        <fullName evidence="10">Glycosyl transferase family 39</fullName>
    </submittedName>
</protein>
<feature type="transmembrane region" description="Helical" evidence="8">
    <location>
        <begin position="12"/>
        <end position="33"/>
    </location>
</feature>